<proteinExistence type="predicted"/>
<dbReference type="Proteomes" id="UP001314169">
    <property type="component" value="Chromosome 7"/>
</dbReference>
<accession>A0ABP0ACN6</accession>
<evidence type="ECO:0000313" key="2">
    <source>
        <dbReference type="Proteomes" id="UP001314169"/>
    </source>
</evidence>
<sequence length="107" mass="12178">MYIVSFSTCPMLCQQGGRFLTPLVFFGNRLQSQSPPPPFFPLSSQSWQIFILPGRILFLESTQHHLDPSVVNQVGPQAQEYHLWSNIRYDAKTPGRFFGVAHNLALK</sequence>
<dbReference type="EMBL" id="OY882864">
    <property type="protein sequence ID" value="CAK6447658.1"/>
    <property type="molecule type" value="Genomic_DNA"/>
</dbReference>
<gene>
    <name evidence="1" type="ORF">MPIPNATIZW_LOCUS15964</name>
</gene>
<name>A0ABP0ACN6_PIPNA</name>
<keyword evidence="2" id="KW-1185">Reference proteome</keyword>
<organism evidence="1 2">
    <name type="scientific">Pipistrellus nathusii</name>
    <name type="common">Nathusius' pipistrelle</name>
    <dbReference type="NCBI Taxonomy" id="59473"/>
    <lineage>
        <taxon>Eukaryota</taxon>
        <taxon>Metazoa</taxon>
        <taxon>Chordata</taxon>
        <taxon>Craniata</taxon>
        <taxon>Vertebrata</taxon>
        <taxon>Euteleostomi</taxon>
        <taxon>Mammalia</taxon>
        <taxon>Eutheria</taxon>
        <taxon>Laurasiatheria</taxon>
        <taxon>Chiroptera</taxon>
        <taxon>Yangochiroptera</taxon>
        <taxon>Vespertilionidae</taxon>
        <taxon>Pipistrellus</taxon>
    </lineage>
</organism>
<reference evidence="1" key="1">
    <citation type="submission" date="2023-12" db="EMBL/GenBank/DDBJ databases">
        <authorList>
            <person name="Brown T."/>
        </authorList>
    </citation>
    <scope>NUCLEOTIDE SEQUENCE</scope>
</reference>
<evidence type="ECO:0000313" key="1">
    <source>
        <dbReference type="EMBL" id="CAK6447658.1"/>
    </source>
</evidence>
<protein>
    <submittedName>
        <fullName evidence="1">Uncharacterized protein</fullName>
    </submittedName>
</protein>